<accession>A0A7J6QPR2</accession>
<gene>
    <name evidence="2" type="ORF">FOZ62_025382</name>
</gene>
<feature type="region of interest" description="Disordered" evidence="1">
    <location>
        <begin position="11"/>
        <end position="46"/>
    </location>
</feature>
<comment type="caution">
    <text evidence="2">The sequence shown here is derived from an EMBL/GenBank/DDBJ whole genome shotgun (WGS) entry which is preliminary data.</text>
</comment>
<protein>
    <submittedName>
        <fullName evidence="2">Uncharacterized protein</fullName>
    </submittedName>
</protein>
<evidence type="ECO:0000313" key="3">
    <source>
        <dbReference type="Proteomes" id="UP000574390"/>
    </source>
</evidence>
<reference evidence="2 3" key="1">
    <citation type="submission" date="2020-04" db="EMBL/GenBank/DDBJ databases">
        <title>Perkinsus olseni comparative genomics.</title>
        <authorList>
            <person name="Bogema D.R."/>
        </authorList>
    </citation>
    <scope>NUCLEOTIDE SEQUENCE [LARGE SCALE GENOMIC DNA]</scope>
    <source>
        <strain evidence="2">ATCC PRA-205</strain>
    </source>
</reference>
<dbReference type="Proteomes" id="UP000574390">
    <property type="component" value="Unassembled WGS sequence"/>
</dbReference>
<feature type="compositionally biased region" description="Acidic residues" evidence="1">
    <location>
        <begin position="111"/>
        <end position="123"/>
    </location>
</feature>
<name>A0A7J6QPR2_PEROL</name>
<feature type="region of interest" description="Disordered" evidence="1">
    <location>
        <begin position="104"/>
        <end position="128"/>
    </location>
</feature>
<sequence length="151" mass="16512">MSRLERFLRLPPRGTEVVGSQQSGSTSAAGAKKASKGSPPPAARDARAVCLGEEEVTVEDLAAVDTLAENVNSPELMWRYLELLFLPQDRRMAQLLREWLRGEDHQQPADVEGDDSEDVPMDEAYDHAPPLPELARAEQAMSQSTTLGMGP</sequence>
<dbReference type="AlphaFoldDB" id="A0A7J6QPR2"/>
<proteinExistence type="predicted"/>
<organism evidence="2 3">
    <name type="scientific">Perkinsus olseni</name>
    <name type="common">Perkinsus atlanticus</name>
    <dbReference type="NCBI Taxonomy" id="32597"/>
    <lineage>
        <taxon>Eukaryota</taxon>
        <taxon>Sar</taxon>
        <taxon>Alveolata</taxon>
        <taxon>Perkinsozoa</taxon>
        <taxon>Perkinsea</taxon>
        <taxon>Perkinsida</taxon>
        <taxon>Perkinsidae</taxon>
        <taxon>Perkinsus</taxon>
    </lineage>
</organism>
<evidence type="ECO:0000256" key="1">
    <source>
        <dbReference type="SAM" id="MobiDB-lite"/>
    </source>
</evidence>
<dbReference type="EMBL" id="JABANM010028075">
    <property type="protein sequence ID" value="KAF4710278.1"/>
    <property type="molecule type" value="Genomic_DNA"/>
</dbReference>
<evidence type="ECO:0000313" key="2">
    <source>
        <dbReference type="EMBL" id="KAF4710278.1"/>
    </source>
</evidence>
<feature type="compositionally biased region" description="Low complexity" evidence="1">
    <location>
        <begin position="19"/>
        <end position="32"/>
    </location>
</feature>